<feature type="transmembrane region" description="Helical" evidence="2">
    <location>
        <begin position="161"/>
        <end position="180"/>
    </location>
</feature>
<feature type="compositionally biased region" description="Pro residues" evidence="1">
    <location>
        <begin position="20"/>
        <end position="35"/>
    </location>
</feature>
<gene>
    <name evidence="3" type="ORF">RVR_384</name>
</gene>
<feature type="transmembrane region" description="Helical" evidence="2">
    <location>
        <begin position="130"/>
        <end position="149"/>
    </location>
</feature>
<dbReference type="RefSeq" id="WP_202238302.1">
    <property type="nucleotide sequence ID" value="NZ_AP018365.1"/>
</dbReference>
<name>A0A7U3UMV8_9ACTN</name>
<feature type="transmembrane region" description="Helical" evidence="2">
    <location>
        <begin position="545"/>
        <end position="563"/>
    </location>
</feature>
<feature type="region of interest" description="Disordered" evidence="1">
    <location>
        <begin position="1"/>
        <end position="82"/>
    </location>
</feature>
<reference evidence="3 4" key="4">
    <citation type="journal article" date="2020" name="Sci. Rep.">
        <title>beta-carboline chemical signals induce reveromycin production through a LuxR family regulator in Streptomyces sp. SN-593.</title>
        <authorList>
            <person name="Panthee S."/>
            <person name="Kito N."/>
            <person name="Hayashi T."/>
            <person name="Shimizu T."/>
            <person name="Ishikawa J."/>
            <person name="Hamamoto H."/>
            <person name="Osada H."/>
            <person name="Takahashi S."/>
        </authorList>
    </citation>
    <scope>NUCLEOTIDE SEQUENCE [LARGE SCALE GENOMIC DNA]</scope>
    <source>
        <strain evidence="3 4">SN-593</strain>
    </source>
</reference>
<keyword evidence="2" id="KW-1133">Transmembrane helix</keyword>
<evidence type="ECO:0000256" key="2">
    <source>
        <dbReference type="SAM" id="Phobius"/>
    </source>
</evidence>
<feature type="transmembrane region" description="Helical" evidence="2">
    <location>
        <begin position="340"/>
        <end position="363"/>
    </location>
</feature>
<feature type="transmembrane region" description="Helical" evidence="2">
    <location>
        <begin position="495"/>
        <end position="515"/>
    </location>
</feature>
<keyword evidence="4" id="KW-1185">Reference proteome</keyword>
<proteinExistence type="predicted"/>
<reference evidence="3 4" key="3">
    <citation type="journal article" date="2011" name="Nat. Chem. Biol.">
        <title>Reveromycin A biosynthesis uses RevG and RevJ for stereospecific spiroacetal formation.</title>
        <authorList>
            <person name="Takahashi S."/>
            <person name="Toyoda A."/>
            <person name="Sekiyama Y."/>
            <person name="Takagi H."/>
            <person name="Nogawa T."/>
            <person name="Uramoto M."/>
            <person name="Suzuki R."/>
            <person name="Koshino H."/>
            <person name="Kumano T."/>
            <person name="Panthee S."/>
            <person name="Dairi T."/>
            <person name="Ishikawa J."/>
            <person name="Ikeda H."/>
            <person name="Sakaki Y."/>
            <person name="Osada H."/>
        </authorList>
    </citation>
    <scope>NUCLEOTIDE SEQUENCE [LARGE SCALE GENOMIC DNA]</scope>
    <source>
        <strain evidence="3 4">SN-593</strain>
    </source>
</reference>
<accession>A0A7U3UMV8</accession>
<feature type="transmembrane region" description="Helical" evidence="2">
    <location>
        <begin position="522"/>
        <end position="539"/>
    </location>
</feature>
<feature type="compositionally biased region" description="Low complexity" evidence="1">
    <location>
        <begin position="8"/>
        <end position="19"/>
    </location>
</feature>
<evidence type="ECO:0000256" key="1">
    <source>
        <dbReference type="SAM" id="MobiDB-lite"/>
    </source>
</evidence>
<feature type="compositionally biased region" description="Basic and acidic residues" evidence="1">
    <location>
        <begin position="37"/>
        <end position="56"/>
    </location>
</feature>
<keyword evidence="2" id="KW-0472">Membrane</keyword>
<organism evidence="3 4">
    <name type="scientific">Actinacidiphila reveromycinica</name>
    <dbReference type="NCBI Taxonomy" id="659352"/>
    <lineage>
        <taxon>Bacteria</taxon>
        <taxon>Bacillati</taxon>
        <taxon>Actinomycetota</taxon>
        <taxon>Actinomycetes</taxon>
        <taxon>Kitasatosporales</taxon>
        <taxon>Streptomycetaceae</taxon>
        <taxon>Actinacidiphila</taxon>
    </lineage>
</organism>
<feature type="transmembrane region" description="Helical" evidence="2">
    <location>
        <begin position="285"/>
        <end position="301"/>
    </location>
</feature>
<feature type="transmembrane region" description="Helical" evidence="2">
    <location>
        <begin position="413"/>
        <end position="436"/>
    </location>
</feature>
<dbReference type="Proteomes" id="UP000595703">
    <property type="component" value="Chromosome"/>
</dbReference>
<sequence length="564" mass="57894">MARVRQTPSGEAAGARSPAADPPAADPPAPDPPSDGRPSKDGSCEDRAPCEDRPVGDRTGLPAPSDEDSGGPGRRARGERRTVAGRRADVAAAVAAAALFAVVAVVGSVIEHRSGTLRAPWPPLLALWDPHVGPGTPAAIAVAVLAVAYGPQVAARLPWRALPWAAWAAAMAWTWSLALVDGWWRGVAHRLASRNEYLVEVPRFRDAGAALRGYTGHILIDSPGHWNAHVAGHPAAAVMTFVGLDRIGLGGGGWAGAFCITTGASVAAAALVALRALGAEDRARAAAPFLVLTPGAVWVGASADGYFAAVAAWTLALLALCVTATGRFRRLTAAFGAGTLFGLAVYLSYGLVLLAVPVAAVLWRGRTLRPVPAALLGFLVVPVCFTLAGFDWWDAYRLLKVRYYQGAGGVRPYAYWLFGDIGTVVAAAGLASFAGLRRSAAALPGGVRAGGPGGGGPGVSGGSGGPRGPGGTGSGVAGGARPRGLLRLAERLDPVVLLTVAMVLAVLAADLSGMSKAETERIWLPFTLWLPAGAALLPAGDRRAWLAAQAVLALLLNHLLLTYW</sequence>
<dbReference type="AlphaFoldDB" id="A0A7U3UMV8"/>
<feature type="transmembrane region" description="Helical" evidence="2">
    <location>
        <begin position="307"/>
        <end position="328"/>
    </location>
</feature>
<dbReference type="EMBL" id="AP018365">
    <property type="protein sequence ID" value="BBA95498.1"/>
    <property type="molecule type" value="Genomic_DNA"/>
</dbReference>
<protein>
    <recommendedName>
        <fullName evidence="5">Integral membrane protein</fullName>
    </recommendedName>
</protein>
<dbReference type="KEGG" id="arev:RVR_384"/>
<feature type="transmembrane region" description="Helical" evidence="2">
    <location>
        <begin position="375"/>
        <end position="393"/>
    </location>
</feature>
<feature type="transmembrane region" description="Helical" evidence="2">
    <location>
        <begin position="90"/>
        <end position="110"/>
    </location>
</feature>
<reference evidence="3 4" key="2">
    <citation type="journal article" date="2011" name="J. Antibiot.">
        <title>Furaquinocins I and J: novel polyketide isoprenoid hybrid compounds from Streptomyces reveromyceticus SN-593.</title>
        <authorList>
            <person name="Panthee S."/>
            <person name="Takahashi S."/>
            <person name="Takagi H."/>
            <person name="Nogawa T."/>
            <person name="Oowada E."/>
            <person name="Uramoto M."/>
            <person name="Osada H."/>
        </authorList>
    </citation>
    <scope>NUCLEOTIDE SEQUENCE [LARGE SCALE GENOMIC DNA]</scope>
    <source>
        <strain evidence="3 4">SN-593</strain>
    </source>
</reference>
<evidence type="ECO:0000313" key="3">
    <source>
        <dbReference type="EMBL" id="BBA95498.1"/>
    </source>
</evidence>
<feature type="region of interest" description="Disordered" evidence="1">
    <location>
        <begin position="451"/>
        <end position="478"/>
    </location>
</feature>
<reference evidence="3 4" key="1">
    <citation type="journal article" date="2010" name="J. Bacteriol.">
        <title>Biochemical characterization of a novel indole prenyltransferase from Streptomyces sp. SN-593.</title>
        <authorList>
            <person name="Takahashi S."/>
            <person name="Takagi H."/>
            <person name="Toyoda A."/>
            <person name="Uramoto M."/>
            <person name="Nogawa T."/>
            <person name="Ueki M."/>
            <person name="Sakaki Y."/>
            <person name="Osada H."/>
        </authorList>
    </citation>
    <scope>NUCLEOTIDE SEQUENCE [LARGE SCALE GENOMIC DNA]</scope>
    <source>
        <strain evidence="3 4">SN-593</strain>
    </source>
</reference>
<evidence type="ECO:0008006" key="5">
    <source>
        <dbReference type="Google" id="ProtNLM"/>
    </source>
</evidence>
<evidence type="ECO:0000313" key="4">
    <source>
        <dbReference type="Proteomes" id="UP000595703"/>
    </source>
</evidence>
<keyword evidence="2" id="KW-0812">Transmembrane</keyword>
<feature type="transmembrane region" description="Helical" evidence="2">
    <location>
        <begin position="254"/>
        <end position="273"/>
    </location>
</feature>